<evidence type="ECO:0000256" key="17">
    <source>
        <dbReference type="PIRSR" id="PIRSR037595-2"/>
    </source>
</evidence>
<dbReference type="PIRSF" id="PIRSF037595">
    <property type="entry name" value="Toll-like_receptor"/>
    <property type="match status" value="1"/>
</dbReference>
<dbReference type="Pfam" id="PF13855">
    <property type="entry name" value="LRR_8"/>
    <property type="match status" value="1"/>
</dbReference>
<comment type="subcellular location">
    <subcellularLocation>
        <location evidence="2">Cytoplasmic vesicle</location>
        <location evidence="2">Phagosome membrane</location>
        <topology evidence="2">Single-pass type I membrane protein</topology>
    </subcellularLocation>
    <subcellularLocation>
        <location evidence="1">Membrane raft</location>
    </subcellularLocation>
    <subcellularLocation>
        <location evidence="18">Membrane</location>
        <topology evidence="18">Single-pass type I membrane protein</topology>
    </subcellularLocation>
</comment>
<keyword evidence="15 18" id="KW-0395">Inflammatory response</keyword>
<dbReference type="GO" id="GO:0030670">
    <property type="term" value="C:phagocytic vesicle membrane"/>
    <property type="evidence" value="ECO:0007669"/>
    <property type="project" value="UniProtKB-SubCell"/>
</dbReference>
<dbReference type="GO" id="GO:0004888">
    <property type="term" value="F:transmembrane signaling receptor activity"/>
    <property type="evidence" value="ECO:0007669"/>
    <property type="project" value="InterPro"/>
</dbReference>
<dbReference type="SMART" id="SM00082">
    <property type="entry name" value="LRRCT"/>
    <property type="match status" value="1"/>
</dbReference>
<sequence length="865" mass="98886">GNQCGAKASPAFHVNVNAVIFLAQRFPECSWWRTQDSQNIRGHPCRKDLYPCRKCSEGYNSCRRNVYCHTMTKMNSVIFYVIIVLGLILIKIQLSDGSELIIKRPRANLTHVPKDLPLTTTTLDLSQNNISELQTSDILSLSKLRALMMPYNRLQYLDIGVFEFNTELEYLDLSHNELRVISCHPTVNFKHLDLSFNAFAALPICKEFGNMSQLNFLGLSGSQVQSASVQPIAHLNISEVLLVLGDTYGEREDPECLQHINTGALHIVFPEKREFSFMLDVSVSTVNSLELSNIKCGHENSTCSHFLSALLKLRKNPGLSSLTLNNIETSWNSFLEILQSVWHSPVKYFSISNMTLQGQVEFRNFNYSDTSLKALSIHQVVSEVYSLPQKYIYGIFSNMNIQNFTVSGTRMLHMLCPSKVSPFLYLDFTDNLLTDTVFKDCRNLVELKTLSLQKNQLKKLENTILMSAEMKSLQKLDVSQNFLQYSEEENLCSWTESLLVLNLSSNMLTDSVFTCLPPKVKVLDLHNNRIMSIPKDITYLQDLQELNVASNSLTDLPGCGTFSSLSVLVIEHNLVSHPSVDFFQSCQKIRSLTAGNNPFRCTCELREFVKNIGHVSGEVVEGWPDAYRCGSPESAKGTPLQDFHMSPLSCDTVLLIVTVGATLLGLVAIMAFLWLYFDLPWYLRMICQWTQTRHRARNIPEEELQRKLQFHAFVSYSGHDSTWVKNELLPNLEKDGIQICLHERNFIPGKSIMENIIHFIEKSYKSIFVLSPHFIQSEWCHYELYFAHHNLFHEGSDNLILILLEPIPQYSIPSKYHKLKSLMAQRTYLEWPMENSKHRLFWANLRATINVKLVSQAETTCHIQR</sequence>
<evidence type="ECO:0000256" key="3">
    <source>
        <dbReference type="ARBA" id="ARBA00009634"/>
    </source>
</evidence>
<organism evidence="20 21">
    <name type="scientific">Myodes glareolus</name>
    <name type="common">Bank vole</name>
    <name type="synonym">Clethrionomys glareolus</name>
    <dbReference type="NCBI Taxonomy" id="447135"/>
    <lineage>
        <taxon>Eukaryota</taxon>
        <taxon>Metazoa</taxon>
        <taxon>Chordata</taxon>
        <taxon>Craniata</taxon>
        <taxon>Vertebrata</taxon>
        <taxon>Euteleostomi</taxon>
        <taxon>Mammalia</taxon>
        <taxon>Eutheria</taxon>
        <taxon>Euarchontoglires</taxon>
        <taxon>Glires</taxon>
        <taxon>Rodentia</taxon>
        <taxon>Myomorpha</taxon>
        <taxon>Muroidea</taxon>
        <taxon>Cricetidae</taxon>
        <taxon>Arvicolinae</taxon>
        <taxon>Myodes</taxon>
    </lineage>
</organism>
<evidence type="ECO:0000256" key="5">
    <source>
        <dbReference type="ARBA" id="ARBA00022614"/>
    </source>
</evidence>
<dbReference type="GO" id="GO:0032680">
    <property type="term" value="P:regulation of tumor necrosis factor production"/>
    <property type="evidence" value="ECO:0007669"/>
    <property type="project" value="UniProtKB-ARBA"/>
</dbReference>
<evidence type="ECO:0000259" key="19">
    <source>
        <dbReference type="PROSITE" id="PS50104"/>
    </source>
</evidence>
<dbReference type="InterPro" id="IPR001611">
    <property type="entry name" value="Leu-rich_rpt"/>
</dbReference>
<dbReference type="GO" id="GO:0001819">
    <property type="term" value="P:positive regulation of cytokine production"/>
    <property type="evidence" value="ECO:0007669"/>
    <property type="project" value="UniProtKB-ARBA"/>
</dbReference>
<dbReference type="GO" id="GO:0035354">
    <property type="term" value="C:Toll-like receptor 1-Toll-like receptor 2 protein complex"/>
    <property type="evidence" value="ECO:0007669"/>
    <property type="project" value="TreeGrafter"/>
</dbReference>
<dbReference type="PROSITE" id="PS50104">
    <property type="entry name" value="TIR"/>
    <property type="match status" value="1"/>
</dbReference>
<evidence type="ECO:0000256" key="8">
    <source>
        <dbReference type="ARBA" id="ARBA00022737"/>
    </source>
</evidence>
<dbReference type="AlphaFoldDB" id="A0AAW0HR60"/>
<dbReference type="Gene3D" id="3.80.10.10">
    <property type="entry name" value="Ribonuclease Inhibitor"/>
    <property type="match status" value="1"/>
</dbReference>
<name>A0AAW0HR60_MYOGA</name>
<protein>
    <recommendedName>
        <fullName evidence="18">Toll-like receptor</fullName>
    </recommendedName>
</protein>
<dbReference type="SMART" id="SM00365">
    <property type="entry name" value="LRR_SD22"/>
    <property type="match status" value="4"/>
</dbReference>
<keyword evidence="4 18" id="KW-0399">Innate immunity</keyword>
<evidence type="ECO:0000256" key="13">
    <source>
        <dbReference type="ARBA" id="ARBA00023170"/>
    </source>
</evidence>
<evidence type="ECO:0000256" key="16">
    <source>
        <dbReference type="ARBA" id="ARBA00023329"/>
    </source>
</evidence>
<feature type="non-terminal residue" evidence="20">
    <location>
        <position position="1"/>
    </location>
</feature>
<dbReference type="GO" id="GO:0045121">
    <property type="term" value="C:membrane raft"/>
    <property type="evidence" value="ECO:0007669"/>
    <property type="project" value="UniProtKB-SubCell"/>
</dbReference>
<keyword evidence="7" id="KW-0732">Signal</keyword>
<dbReference type="InterPro" id="IPR003591">
    <property type="entry name" value="Leu-rich_rpt_typical-subtyp"/>
</dbReference>
<evidence type="ECO:0000313" key="20">
    <source>
        <dbReference type="EMBL" id="KAK7804582.1"/>
    </source>
</evidence>
<keyword evidence="9 18" id="KW-0391">Immunity</keyword>
<dbReference type="InterPro" id="IPR017241">
    <property type="entry name" value="Toll-like_receptor"/>
</dbReference>
<dbReference type="GO" id="GO:0071727">
    <property type="term" value="P:cellular response to triacyl bacterial lipopeptide"/>
    <property type="evidence" value="ECO:0007669"/>
    <property type="project" value="TreeGrafter"/>
</dbReference>
<evidence type="ECO:0000256" key="9">
    <source>
        <dbReference type="ARBA" id="ARBA00022859"/>
    </source>
</evidence>
<dbReference type="InterPro" id="IPR032675">
    <property type="entry name" value="LRR_dom_sf"/>
</dbReference>
<dbReference type="SUPFAM" id="SSF52200">
    <property type="entry name" value="Toll/Interleukin receptor TIR domain"/>
    <property type="match status" value="1"/>
</dbReference>
<dbReference type="PROSITE" id="PS51450">
    <property type="entry name" value="LRR"/>
    <property type="match status" value="3"/>
</dbReference>
<feature type="domain" description="TIR" evidence="19">
    <location>
        <begin position="708"/>
        <end position="849"/>
    </location>
</feature>
<keyword evidence="6 18" id="KW-0812">Transmembrane</keyword>
<evidence type="ECO:0000256" key="1">
    <source>
        <dbReference type="ARBA" id="ARBA00004285"/>
    </source>
</evidence>
<dbReference type="Gene3D" id="3.40.50.10140">
    <property type="entry name" value="Toll/interleukin-1 receptor homology (TIR) domain"/>
    <property type="match status" value="1"/>
</dbReference>
<comment type="similarity">
    <text evidence="3 18">Belongs to the Toll-like receptor family.</text>
</comment>
<evidence type="ECO:0000256" key="4">
    <source>
        <dbReference type="ARBA" id="ARBA00022588"/>
    </source>
</evidence>
<evidence type="ECO:0000256" key="7">
    <source>
        <dbReference type="ARBA" id="ARBA00022729"/>
    </source>
</evidence>
<feature type="transmembrane region" description="Helical" evidence="18">
    <location>
        <begin position="77"/>
        <end position="94"/>
    </location>
</feature>
<dbReference type="SUPFAM" id="SSF52058">
    <property type="entry name" value="L domain-like"/>
    <property type="match status" value="1"/>
</dbReference>
<dbReference type="InterPro" id="IPR035897">
    <property type="entry name" value="Toll_tir_struct_dom_sf"/>
</dbReference>
<evidence type="ECO:0000256" key="2">
    <source>
        <dbReference type="ARBA" id="ARBA00004596"/>
    </source>
</evidence>
<dbReference type="FunFam" id="3.80.10.10:FF:000046">
    <property type="entry name" value="Toll-like receptor 2"/>
    <property type="match status" value="1"/>
</dbReference>
<evidence type="ECO:0000256" key="11">
    <source>
        <dbReference type="ARBA" id="ARBA00023027"/>
    </source>
</evidence>
<evidence type="ECO:0000256" key="15">
    <source>
        <dbReference type="ARBA" id="ARBA00023198"/>
    </source>
</evidence>
<dbReference type="SMART" id="SM00369">
    <property type="entry name" value="LRR_TYP"/>
    <property type="match status" value="6"/>
</dbReference>
<dbReference type="Pfam" id="PF01582">
    <property type="entry name" value="TIR"/>
    <property type="match status" value="1"/>
</dbReference>
<keyword evidence="12 18" id="KW-0472">Membrane</keyword>
<dbReference type="EMBL" id="JBBHLL010000372">
    <property type="protein sequence ID" value="KAK7804582.1"/>
    <property type="molecule type" value="Genomic_DNA"/>
</dbReference>
<dbReference type="GO" id="GO:0002224">
    <property type="term" value="P:toll-like receptor signaling pathway"/>
    <property type="evidence" value="ECO:0007669"/>
    <property type="project" value="InterPro"/>
</dbReference>
<feature type="transmembrane region" description="Helical" evidence="18">
    <location>
        <begin position="653"/>
        <end position="677"/>
    </location>
</feature>
<dbReference type="GO" id="GO:0006954">
    <property type="term" value="P:inflammatory response"/>
    <property type="evidence" value="ECO:0007669"/>
    <property type="project" value="UniProtKB-KW"/>
</dbReference>
<dbReference type="SMART" id="SM00255">
    <property type="entry name" value="TIR"/>
    <property type="match status" value="1"/>
</dbReference>
<evidence type="ECO:0000256" key="18">
    <source>
        <dbReference type="RuleBase" id="RU363040"/>
    </source>
</evidence>
<dbReference type="PANTHER" id="PTHR24365:SF261">
    <property type="entry name" value="TOLL-LIKE RECEPTOR 1"/>
    <property type="match status" value="1"/>
</dbReference>
<evidence type="ECO:0000313" key="21">
    <source>
        <dbReference type="Proteomes" id="UP001488838"/>
    </source>
</evidence>
<dbReference type="Proteomes" id="UP001488838">
    <property type="component" value="Unassembled WGS sequence"/>
</dbReference>
<keyword evidence="8" id="KW-0677">Repeat</keyword>
<keyword evidence="17" id="KW-1015">Disulfide bond</keyword>
<feature type="disulfide bond" evidence="17">
    <location>
        <begin position="492"/>
        <end position="515"/>
    </location>
</feature>
<evidence type="ECO:0000256" key="12">
    <source>
        <dbReference type="ARBA" id="ARBA00023136"/>
    </source>
</evidence>
<dbReference type="InterPro" id="IPR000157">
    <property type="entry name" value="TIR_dom"/>
</dbReference>
<dbReference type="GO" id="GO:0071723">
    <property type="term" value="F:lipopeptide binding"/>
    <property type="evidence" value="ECO:0007669"/>
    <property type="project" value="TreeGrafter"/>
</dbReference>
<keyword evidence="5" id="KW-0433">Leucine-rich repeat</keyword>
<dbReference type="PRINTS" id="PR01537">
    <property type="entry name" value="INTRLKN1R1F"/>
</dbReference>
<accession>A0AAW0HR60</accession>
<keyword evidence="21" id="KW-1185">Reference proteome</keyword>
<dbReference type="GO" id="GO:0035663">
    <property type="term" value="F:Toll-like receptor 2 binding"/>
    <property type="evidence" value="ECO:0007669"/>
    <property type="project" value="TreeGrafter"/>
</dbReference>
<keyword evidence="13 18" id="KW-0675">Receptor</keyword>
<proteinExistence type="inferred from homology"/>
<gene>
    <name evidence="20" type="ORF">U0070_015422</name>
</gene>
<dbReference type="GO" id="GO:0045087">
    <property type="term" value="P:innate immune response"/>
    <property type="evidence" value="ECO:0007669"/>
    <property type="project" value="UniProtKB-KW"/>
</dbReference>
<keyword evidence="10 18" id="KW-1133">Transmembrane helix</keyword>
<dbReference type="FunFam" id="3.40.50.10140:FF:000001">
    <property type="entry name" value="Toll-like receptor 2"/>
    <property type="match status" value="1"/>
</dbReference>
<evidence type="ECO:0000256" key="14">
    <source>
        <dbReference type="ARBA" id="ARBA00023180"/>
    </source>
</evidence>
<dbReference type="PANTHER" id="PTHR24365">
    <property type="entry name" value="TOLL-LIKE RECEPTOR"/>
    <property type="match status" value="1"/>
</dbReference>
<keyword evidence="16" id="KW-0968">Cytoplasmic vesicle</keyword>
<comment type="caution">
    <text evidence="18">Lacks conserved residue(s) required for the propagation of feature annotation.</text>
</comment>
<reference evidence="20 21" key="1">
    <citation type="journal article" date="2023" name="bioRxiv">
        <title>Conserved and derived expression patterns and positive selection on dental genes reveal complex evolutionary context of ever-growing rodent molars.</title>
        <authorList>
            <person name="Calamari Z.T."/>
            <person name="Song A."/>
            <person name="Cohen E."/>
            <person name="Akter M."/>
            <person name="Roy R.D."/>
            <person name="Hallikas O."/>
            <person name="Christensen M.M."/>
            <person name="Li P."/>
            <person name="Marangoni P."/>
            <person name="Jernvall J."/>
            <person name="Klein O.D."/>
        </authorList>
    </citation>
    <scope>NUCLEOTIDE SEQUENCE [LARGE SCALE GENOMIC DNA]</scope>
    <source>
        <strain evidence="20">V071</strain>
    </source>
</reference>
<dbReference type="Pfam" id="PF01463">
    <property type="entry name" value="LRRCT"/>
    <property type="match status" value="1"/>
</dbReference>
<comment type="caution">
    <text evidence="20">The sequence shown here is derived from an EMBL/GenBank/DDBJ whole genome shotgun (WGS) entry which is preliminary data.</text>
</comment>
<keyword evidence="14" id="KW-0325">Glycoprotein</keyword>
<keyword evidence="11" id="KW-0520">NAD</keyword>
<dbReference type="InterPro" id="IPR000483">
    <property type="entry name" value="Cys-rich_flank_reg_C"/>
</dbReference>
<evidence type="ECO:0000256" key="6">
    <source>
        <dbReference type="ARBA" id="ARBA00022692"/>
    </source>
</evidence>
<evidence type="ECO:0000256" key="10">
    <source>
        <dbReference type="ARBA" id="ARBA00022989"/>
    </source>
</evidence>